<evidence type="ECO:0000256" key="4">
    <source>
        <dbReference type="ARBA" id="ARBA00022695"/>
    </source>
</evidence>
<dbReference type="InterPro" id="IPR057596">
    <property type="entry name" value="RDRP_core"/>
</dbReference>
<dbReference type="GO" id="GO:0030422">
    <property type="term" value="P:siRNA processing"/>
    <property type="evidence" value="ECO:0007669"/>
    <property type="project" value="TreeGrafter"/>
</dbReference>
<feature type="compositionally biased region" description="Low complexity" evidence="9">
    <location>
        <begin position="1"/>
        <end position="12"/>
    </location>
</feature>
<dbReference type="Pfam" id="PF05183">
    <property type="entry name" value="RdRP"/>
    <property type="match status" value="1"/>
</dbReference>
<feature type="non-terminal residue" evidence="13">
    <location>
        <position position="1"/>
    </location>
</feature>
<evidence type="ECO:0000256" key="5">
    <source>
        <dbReference type="ARBA" id="ARBA00022884"/>
    </source>
</evidence>
<evidence type="ECO:0000256" key="6">
    <source>
        <dbReference type="ARBA" id="ARBA00023158"/>
    </source>
</evidence>
<evidence type="ECO:0000256" key="1">
    <source>
        <dbReference type="ARBA" id="ARBA00005762"/>
    </source>
</evidence>
<feature type="domain" description="RDRP helical" evidence="11">
    <location>
        <begin position="347"/>
        <end position="412"/>
    </location>
</feature>
<evidence type="ECO:0000256" key="8">
    <source>
        <dbReference type="RuleBase" id="RU363098"/>
    </source>
</evidence>
<dbReference type="Pfam" id="PF26252">
    <property type="entry name" value="RdRP_helical"/>
    <property type="match status" value="1"/>
</dbReference>
<dbReference type="SUPFAM" id="SSF54928">
    <property type="entry name" value="RNA-binding domain, RBD"/>
    <property type="match status" value="1"/>
</dbReference>
<keyword evidence="3 8" id="KW-0808">Transferase</keyword>
<dbReference type="GO" id="GO:0003968">
    <property type="term" value="F:RNA-directed RNA polymerase activity"/>
    <property type="evidence" value="ECO:0007669"/>
    <property type="project" value="UniProtKB-KW"/>
</dbReference>
<dbReference type="GO" id="GO:0003723">
    <property type="term" value="F:RNA binding"/>
    <property type="evidence" value="ECO:0007669"/>
    <property type="project" value="UniProtKB-KW"/>
</dbReference>
<feature type="domain" description="RDRP core" evidence="10">
    <location>
        <begin position="439"/>
        <end position="994"/>
    </location>
</feature>
<dbReference type="PANTHER" id="PTHR23079">
    <property type="entry name" value="RNA-DEPENDENT RNA POLYMERASE"/>
    <property type="match status" value="1"/>
</dbReference>
<dbReference type="InterPro" id="IPR035979">
    <property type="entry name" value="RBD_domain_sf"/>
</dbReference>
<proteinExistence type="inferred from homology"/>
<evidence type="ECO:0000256" key="2">
    <source>
        <dbReference type="ARBA" id="ARBA00022484"/>
    </source>
</evidence>
<sequence>QHRLSQQRQQKQVENGHYSNSRSSLRVRSSPGSSVTPSSYDPKANILSSRDVRRVRVSGLNPETVPGTIFDAFSRWGLVKEVEMGLDGNERRNCTATILFKEKPWNTNFLNDCVIDRRRLKVEIVPFSPREYQYQRRVTHSTNVPAASLSLGTKIGPNVFVEEWRSDDNVSMVIQYTRRQIQINFSQKGEKYQMEWSFKDMTNGEFQMERDGTSTYFTIQLKFPARFWHNDPKSRQETELSVRVGSEWCRITDLPMPNINPTDETKPISPNIILEPEPGKARLGIWTTYRIKFSPSTVSQKDFDDMLAEASEYNLVPRDTTKNNIQPLIKVVQPGALPPPRYHVQRALKGLPYDVLYMIESLIHSYQFNEHNLDDEFYEKIKQLDPQIVIGILKILYASKEQTYDPLGSIKQIFDKRGDKVRRQRRIPEHCAMVRKIIVTPTTMYLQPDSIEMTNRVVRHYSKYTDRFMRIQFMDDGMSKMSAAGAKKKTKFDAIYKRFHKALKNGIQIGTVHYVFLCFSSSQLREHGCWFFAMTPDVSAYDIRKWMGNFDEEKTVAKYAARMGQCFSSTQPITRLEHDEVEYIDDVIHNGYTFSDGVGTMSRDLAEEVAAKMGLNYVPSAIQFRFAGAKGVLSRSPTLLKGKRIQLRPSQIKFDSDHYELEVARVSNYIPGYLNRQSITILSTLGVPDDVFMKKMRSTIETMNRIMSDPPQAIKTLMMYEDPYGTTQSMAKMIQAGFLEKRDPHIVNLINMFRVNMLKDLKKKAKILIHKGAFVLGILDETRTLQEGEVFCQISAASNKGRGKKIIQGDVIVYRNPCFHPGDIRVVKAVNNPKLHHLKDVIVFSAQGYRDVPSMCSGGDLDGDDFTILWDDELLPHTRNYDPMEYKATPPKKVDHVRLPHIFNFYIGYMENDNLGSIANAHLATADQSSKNARDGNCIRLAQLHSEAVDFPKTGRAAVMDDHLRVQVFPDFMEKEDKESYESQKVLGKIYRAIDKADYDEYESRLVDNTVYDVRLRVPDMEHYIQEARELKKEYGRDILALMNQYGVKTESELVSGYIIKWLKESNRKSDYEIHEETMKTVLSLKKNWRRRFEQDLEDVPGARHAKAASWYYCTYHPDERMNDYSLEGNLLSFPWVVDDVICEIAMMNNNRVATEDQAKPIDNALVRQLASAKKQDLKFTMIYSSDEEDADEEEEEGGYSSDGEEDEETLEHGDDKEDGDEEDGREEEDAITTFVLSKSQKQNKQESPKVSQETTITVPNVHTAVAANATEDELANALLGL</sequence>
<evidence type="ECO:0000259" key="12">
    <source>
        <dbReference type="Pfam" id="PF26253"/>
    </source>
</evidence>
<name>A0A8H7VPC8_9FUNG</name>
<gene>
    <name evidence="13" type="ORF">INT45_000555</name>
</gene>
<dbReference type="OrthoDB" id="6513042at2759"/>
<comment type="similarity">
    <text evidence="1 8">Belongs to the RdRP family.</text>
</comment>
<keyword evidence="6" id="KW-0943">RNA-mediated gene silencing</keyword>
<keyword evidence="14" id="KW-1185">Reference proteome</keyword>
<dbReference type="PANTHER" id="PTHR23079:SF55">
    <property type="entry name" value="RNA-DIRECTED RNA POLYMERASE"/>
    <property type="match status" value="1"/>
</dbReference>
<dbReference type="GO" id="GO:0031380">
    <property type="term" value="C:nuclear RNA-directed RNA polymerase complex"/>
    <property type="evidence" value="ECO:0007669"/>
    <property type="project" value="TreeGrafter"/>
</dbReference>
<dbReference type="InterPro" id="IPR058751">
    <property type="entry name" value="RDRP_helical"/>
</dbReference>
<feature type="domain" description="RDRP C-terminal head" evidence="12">
    <location>
        <begin position="1012"/>
        <end position="1158"/>
    </location>
</feature>
<dbReference type="InterPro" id="IPR007855">
    <property type="entry name" value="RDRP"/>
</dbReference>
<keyword evidence="2 8" id="KW-0696">RNA-directed RNA polymerase</keyword>
<dbReference type="InterPro" id="IPR058752">
    <property type="entry name" value="RDRP_C_head"/>
</dbReference>
<reference evidence="13 14" key="1">
    <citation type="submission" date="2020-12" db="EMBL/GenBank/DDBJ databases">
        <title>Metabolic potential, ecology and presence of endohyphal bacteria is reflected in genomic diversity of Mucoromycotina.</title>
        <authorList>
            <person name="Muszewska A."/>
            <person name="Okrasinska A."/>
            <person name="Steczkiewicz K."/>
            <person name="Drgas O."/>
            <person name="Orlowska M."/>
            <person name="Perlinska-Lenart U."/>
            <person name="Aleksandrzak-Piekarczyk T."/>
            <person name="Szatraj K."/>
            <person name="Zielenkiewicz U."/>
            <person name="Pilsyk S."/>
            <person name="Malc E."/>
            <person name="Mieczkowski P."/>
            <person name="Kruszewska J.S."/>
            <person name="Biernat P."/>
            <person name="Pawlowska J."/>
        </authorList>
    </citation>
    <scope>NUCLEOTIDE SEQUENCE [LARGE SCALE GENOMIC DNA]</scope>
    <source>
        <strain evidence="13 14">CBS 142.35</strain>
    </source>
</reference>
<accession>A0A8H7VPC8</accession>
<evidence type="ECO:0000313" key="13">
    <source>
        <dbReference type="EMBL" id="KAG2226387.1"/>
    </source>
</evidence>
<feature type="compositionally biased region" description="Acidic residues" evidence="9">
    <location>
        <begin position="1217"/>
        <end position="1231"/>
    </location>
</feature>
<feature type="region of interest" description="Disordered" evidence="9">
    <location>
        <begin position="1183"/>
        <end position="1256"/>
    </location>
</feature>
<dbReference type="CDD" id="cd00590">
    <property type="entry name" value="RRM_SF"/>
    <property type="match status" value="1"/>
</dbReference>
<evidence type="ECO:0000256" key="7">
    <source>
        <dbReference type="ARBA" id="ARBA00048744"/>
    </source>
</evidence>
<dbReference type="EC" id="2.7.7.48" evidence="8"/>
<evidence type="ECO:0000313" key="14">
    <source>
        <dbReference type="Proteomes" id="UP000646827"/>
    </source>
</evidence>
<evidence type="ECO:0000256" key="9">
    <source>
        <dbReference type="SAM" id="MobiDB-lite"/>
    </source>
</evidence>
<comment type="caution">
    <text evidence="13">The sequence shown here is derived from an EMBL/GenBank/DDBJ whole genome shotgun (WGS) entry which is preliminary data.</text>
</comment>
<evidence type="ECO:0000256" key="3">
    <source>
        <dbReference type="ARBA" id="ARBA00022679"/>
    </source>
</evidence>
<evidence type="ECO:0000259" key="10">
    <source>
        <dbReference type="Pfam" id="PF05183"/>
    </source>
</evidence>
<feature type="compositionally biased region" description="Acidic residues" evidence="9">
    <location>
        <begin position="1186"/>
        <end position="1210"/>
    </location>
</feature>
<keyword evidence="5 8" id="KW-0694">RNA-binding</keyword>
<comment type="catalytic activity">
    <reaction evidence="7 8">
        <text>RNA(n) + a ribonucleoside 5'-triphosphate = RNA(n+1) + diphosphate</text>
        <dbReference type="Rhea" id="RHEA:21248"/>
        <dbReference type="Rhea" id="RHEA-COMP:14527"/>
        <dbReference type="Rhea" id="RHEA-COMP:17342"/>
        <dbReference type="ChEBI" id="CHEBI:33019"/>
        <dbReference type="ChEBI" id="CHEBI:61557"/>
        <dbReference type="ChEBI" id="CHEBI:140395"/>
        <dbReference type="EC" id="2.7.7.48"/>
    </reaction>
</comment>
<dbReference type="Proteomes" id="UP000646827">
    <property type="component" value="Unassembled WGS sequence"/>
</dbReference>
<feature type="region of interest" description="Disordered" evidence="9">
    <location>
        <begin position="1"/>
        <end position="43"/>
    </location>
</feature>
<protein>
    <recommendedName>
        <fullName evidence="8">RNA-dependent RNA polymerase</fullName>
        <ecNumber evidence="8">2.7.7.48</ecNumber>
    </recommendedName>
</protein>
<dbReference type="Pfam" id="PF26253">
    <property type="entry name" value="RdRP_head"/>
    <property type="match status" value="1"/>
</dbReference>
<evidence type="ECO:0000259" key="11">
    <source>
        <dbReference type="Pfam" id="PF26252"/>
    </source>
</evidence>
<dbReference type="EMBL" id="JAEPRB010000017">
    <property type="protein sequence ID" value="KAG2226387.1"/>
    <property type="molecule type" value="Genomic_DNA"/>
</dbReference>
<keyword evidence="4 8" id="KW-0548">Nucleotidyltransferase</keyword>
<feature type="compositionally biased region" description="Low complexity" evidence="9">
    <location>
        <begin position="19"/>
        <end position="39"/>
    </location>
</feature>
<organism evidence="13 14">
    <name type="scientific">Circinella minor</name>
    <dbReference type="NCBI Taxonomy" id="1195481"/>
    <lineage>
        <taxon>Eukaryota</taxon>
        <taxon>Fungi</taxon>
        <taxon>Fungi incertae sedis</taxon>
        <taxon>Mucoromycota</taxon>
        <taxon>Mucoromycotina</taxon>
        <taxon>Mucoromycetes</taxon>
        <taxon>Mucorales</taxon>
        <taxon>Lichtheimiaceae</taxon>
        <taxon>Circinella</taxon>
    </lineage>
</organism>